<feature type="region of interest" description="Disordered" evidence="1">
    <location>
        <begin position="1"/>
        <end position="27"/>
    </location>
</feature>
<feature type="compositionally biased region" description="Low complexity" evidence="1">
    <location>
        <begin position="211"/>
        <end position="221"/>
    </location>
</feature>
<feature type="compositionally biased region" description="Basic and acidic residues" evidence="1">
    <location>
        <begin position="187"/>
        <end position="198"/>
    </location>
</feature>
<accession>A0A4Y7SY11</accession>
<evidence type="ECO:0000313" key="2">
    <source>
        <dbReference type="EMBL" id="TEB26745.1"/>
    </source>
</evidence>
<reference evidence="2 3" key="1">
    <citation type="journal article" date="2019" name="Nat. Ecol. Evol.">
        <title>Megaphylogeny resolves global patterns of mushroom evolution.</title>
        <authorList>
            <person name="Varga T."/>
            <person name="Krizsan K."/>
            <person name="Foldi C."/>
            <person name="Dima B."/>
            <person name="Sanchez-Garcia M."/>
            <person name="Sanchez-Ramirez S."/>
            <person name="Szollosi G.J."/>
            <person name="Szarkandi J.G."/>
            <person name="Papp V."/>
            <person name="Albert L."/>
            <person name="Andreopoulos W."/>
            <person name="Angelini C."/>
            <person name="Antonin V."/>
            <person name="Barry K.W."/>
            <person name="Bougher N.L."/>
            <person name="Buchanan P."/>
            <person name="Buyck B."/>
            <person name="Bense V."/>
            <person name="Catcheside P."/>
            <person name="Chovatia M."/>
            <person name="Cooper J."/>
            <person name="Damon W."/>
            <person name="Desjardin D."/>
            <person name="Finy P."/>
            <person name="Geml J."/>
            <person name="Haridas S."/>
            <person name="Hughes K."/>
            <person name="Justo A."/>
            <person name="Karasinski D."/>
            <person name="Kautmanova I."/>
            <person name="Kiss B."/>
            <person name="Kocsube S."/>
            <person name="Kotiranta H."/>
            <person name="LaButti K.M."/>
            <person name="Lechner B.E."/>
            <person name="Liimatainen K."/>
            <person name="Lipzen A."/>
            <person name="Lukacs Z."/>
            <person name="Mihaltcheva S."/>
            <person name="Morgado L.N."/>
            <person name="Niskanen T."/>
            <person name="Noordeloos M.E."/>
            <person name="Ohm R.A."/>
            <person name="Ortiz-Santana B."/>
            <person name="Ovrebo C."/>
            <person name="Racz N."/>
            <person name="Riley R."/>
            <person name="Savchenko A."/>
            <person name="Shiryaev A."/>
            <person name="Soop K."/>
            <person name="Spirin V."/>
            <person name="Szebenyi C."/>
            <person name="Tomsovsky M."/>
            <person name="Tulloss R.E."/>
            <person name="Uehling J."/>
            <person name="Grigoriev I.V."/>
            <person name="Vagvolgyi C."/>
            <person name="Papp T."/>
            <person name="Martin F.M."/>
            <person name="Miettinen O."/>
            <person name="Hibbett D.S."/>
            <person name="Nagy L.G."/>
        </authorList>
    </citation>
    <scope>NUCLEOTIDE SEQUENCE [LARGE SCALE GENOMIC DNA]</scope>
    <source>
        <strain evidence="2 3">FP101781</strain>
    </source>
</reference>
<dbReference type="AlphaFoldDB" id="A0A4Y7SY11"/>
<keyword evidence="3" id="KW-1185">Reference proteome</keyword>
<proteinExistence type="predicted"/>
<dbReference type="Proteomes" id="UP000298030">
    <property type="component" value="Unassembled WGS sequence"/>
</dbReference>
<evidence type="ECO:0000256" key="1">
    <source>
        <dbReference type="SAM" id="MobiDB-lite"/>
    </source>
</evidence>
<feature type="compositionally biased region" description="Low complexity" evidence="1">
    <location>
        <begin position="134"/>
        <end position="151"/>
    </location>
</feature>
<name>A0A4Y7SY11_COPMI</name>
<dbReference type="EMBL" id="QPFP01000046">
    <property type="protein sequence ID" value="TEB26745.1"/>
    <property type="molecule type" value="Genomic_DNA"/>
</dbReference>
<comment type="caution">
    <text evidence="2">The sequence shown here is derived from an EMBL/GenBank/DDBJ whole genome shotgun (WGS) entry which is preliminary data.</text>
</comment>
<evidence type="ECO:0000313" key="3">
    <source>
        <dbReference type="Proteomes" id="UP000298030"/>
    </source>
</evidence>
<feature type="compositionally biased region" description="Basic and acidic residues" evidence="1">
    <location>
        <begin position="168"/>
        <end position="178"/>
    </location>
</feature>
<organism evidence="2 3">
    <name type="scientific">Coprinellus micaceus</name>
    <name type="common">Glistening ink-cap mushroom</name>
    <name type="synonym">Coprinus micaceus</name>
    <dbReference type="NCBI Taxonomy" id="71717"/>
    <lineage>
        <taxon>Eukaryota</taxon>
        <taxon>Fungi</taxon>
        <taxon>Dikarya</taxon>
        <taxon>Basidiomycota</taxon>
        <taxon>Agaricomycotina</taxon>
        <taxon>Agaricomycetes</taxon>
        <taxon>Agaricomycetidae</taxon>
        <taxon>Agaricales</taxon>
        <taxon>Agaricineae</taxon>
        <taxon>Psathyrellaceae</taxon>
        <taxon>Coprinellus</taxon>
    </lineage>
</organism>
<sequence length="277" mass="29086">MDSTSTAPTPETPVRTPSPAPAHDRSEDLMDSLRELVRSIQFSKNKGKRSKYSCLVPPTPPGSSARVHHHLSRAGGLVDLDEDPGTDLEAGTEASTRSPTPDPIGGARPAIMNAPSNPTIVAPSAEVVGSIKGPTKPNPTAASTAASVSTPHADPPRLPNLKRKRSSRNIEEGKSNDKRRAKPNKSVVEKVDKAELLQHPRRKAGKEAGKTGKATKIACAASKSKAEGPSTPPPAARIRPTASARARKIAARSSEMADGTPKKGKLSETKAKASREP</sequence>
<gene>
    <name evidence="2" type="ORF">FA13DRAFT_1010441</name>
</gene>
<feature type="compositionally biased region" description="Basic and acidic residues" evidence="1">
    <location>
        <begin position="265"/>
        <end position="277"/>
    </location>
</feature>
<protein>
    <submittedName>
        <fullName evidence="2">Uncharacterized protein</fullName>
    </submittedName>
</protein>
<feature type="region of interest" description="Disordered" evidence="1">
    <location>
        <begin position="42"/>
        <end position="277"/>
    </location>
</feature>